<dbReference type="InterPro" id="IPR002048">
    <property type="entry name" value="EF_hand_dom"/>
</dbReference>
<dbReference type="InterPro" id="IPR011992">
    <property type="entry name" value="EF-hand-dom_pair"/>
</dbReference>
<sequence length="151" mass="16719">MKELQMEIKGLAEDLLILAALVASPALADDRSQRFKAADLNRDGYMDTAENTKFIHSSFARIDSNGDGFQDKQEVFEDLAKRLDGVPEGKAKLPPSMMLVVDNAIKVKDRDGDGRVSLEEYKLDAESRFKKLDANGDGRLSLDEMLNSAPK</sequence>
<protein>
    <recommendedName>
        <fullName evidence="1">EF-hand domain-containing protein</fullName>
    </recommendedName>
</protein>
<dbReference type="PANTHER" id="PTHR10827:SF85">
    <property type="entry name" value="CALCIUM-BINDING PROTEIN"/>
    <property type="match status" value="1"/>
</dbReference>
<dbReference type="Pfam" id="PF13202">
    <property type="entry name" value="EF-hand_5"/>
    <property type="match status" value="3"/>
</dbReference>
<dbReference type="GO" id="GO:0005509">
    <property type="term" value="F:calcium ion binding"/>
    <property type="evidence" value="ECO:0007669"/>
    <property type="project" value="InterPro"/>
</dbReference>
<dbReference type="AlphaFoldDB" id="A0A4Q8LRM9"/>
<dbReference type="Proteomes" id="UP000292087">
    <property type="component" value="Unassembled WGS sequence"/>
</dbReference>
<evidence type="ECO:0000313" key="3">
    <source>
        <dbReference type="Proteomes" id="UP000292087"/>
    </source>
</evidence>
<dbReference type="PROSITE" id="PS50222">
    <property type="entry name" value="EF_HAND_2"/>
    <property type="match status" value="1"/>
</dbReference>
<gene>
    <name evidence="2" type="ORF">EA656_11480</name>
</gene>
<dbReference type="SUPFAM" id="SSF47473">
    <property type="entry name" value="EF-hand"/>
    <property type="match status" value="1"/>
</dbReference>
<dbReference type="InterPro" id="IPR018247">
    <property type="entry name" value="EF_Hand_1_Ca_BS"/>
</dbReference>
<name>A0A4Q8LRM9_9GAMM</name>
<dbReference type="Gene3D" id="1.10.238.10">
    <property type="entry name" value="EF-hand"/>
    <property type="match status" value="2"/>
</dbReference>
<dbReference type="RefSeq" id="WP_130523807.1">
    <property type="nucleotide sequence ID" value="NZ_SHLZ01000002.1"/>
</dbReference>
<dbReference type="PROSITE" id="PS00018">
    <property type="entry name" value="EF_HAND_1"/>
    <property type="match status" value="2"/>
</dbReference>
<organism evidence="2 3">
    <name type="scientific">Pseudoxanthomonas winnipegensis</name>
    <dbReference type="NCBI Taxonomy" id="2480810"/>
    <lineage>
        <taxon>Bacteria</taxon>
        <taxon>Pseudomonadati</taxon>
        <taxon>Pseudomonadota</taxon>
        <taxon>Gammaproteobacteria</taxon>
        <taxon>Lysobacterales</taxon>
        <taxon>Lysobacteraceae</taxon>
        <taxon>Pseudoxanthomonas</taxon>
    </lineage>
</organism>
<comment type="caution">
    <text evidence="2">The sequence shown here is derived from an EMBL/GenBank/DDBJ whole genome shotgun (WGS) entry which is preliminary data.</text>
</comment>
<evidence type="ECO:0000259" key="1">
    <source>
        <dbReference type="PROSITE" id="PS50222"/>
    </source>
</evidence>
<feature type="domain" description="EF-hand" evidence="1">
    <location>
        <begin position="96"/>
        <end position="131"/>
    </location>
</feature>
<reference evidence="2 3" key="1">
    <citation type="submission" date="2019-02" db="EMBL/GenBank/DDBJ databases">
        <title>WGS of Pseudoxanthomonas species novum from clinical isolates.</title>
        <authorList>
            <person name="Bernier A.-M."/>
            <person name="Bernard K."/>
            <person name="Vachon A."/>
        </authorList>
    </citation>
    <scope>NUCLEOTIDE SEQUENCE [LARGE SCALE GENOMIC DNA]</scope>
    <source>
        <strain evidence="2 3">NML140781</strain>
    </source>
</reference>
<proteinExistence type="predicted"/>
<dbReference type="EMBL" id="SHMF01000003">
    <property type="protein sequence ID" value="TAA34362.1"/>
    <property type="molecule type" value="Genomic_DNA"/>
</dbReference>
<evidence type="ECO:0000313" key="2">
    <source>
        <dbReference type="EMBL" id="TAA34362.1"/>
    </source>
</evidence>
<dbReference type="PANTHER" id="PTHR10827">
    <property type="entry name" value="RETICULOCALBIN"/>
    <property type="match status" value="1"/>
</dbReference>
<accession>A0A4Q8LRM9</accession>